<protein>
    <recommendedName>
        <fullName evidence="2">Knr4/Smi1-like domain-containing protein</fullName>
    </recommendedName>
</protein>
<proteinExistence type="predicted"/>
<dbReference type="SUPFAM" id="SSF160631">
    <property type="entry name" value="SMI1/KNR4-like"/>
    <property type="match status" value="1"/>
</dbReference>
<gene>
    <name evidence="3" type="ORF">GCM10010302_30360</name>
</gene>
<dbReference type="InterPro" id="IPR018958">
    <property type="entry name" value="Knr4/Smi1-like_dom"/>
</dbReference>
<name>A0ABN0VDL6_9ACTN</name>
<feature type="domain" description="Knr4/Smi1-like" evidence="2">
    <location>
        <begin position="21"/>
        <end position="158"/>
    </location>
</feature>
<organism evidence="3 4">
    <name type="scientific">Streptomyces polychromogenes</name>
    <dbReference type="NCBI Taxonomy" id="67342"/>
    <lineage>
        <taxon>Bacteria</taxon>
        <taxon>Bacillati</taxon>
        <taxon>Actinomycetota</taxon>
        <taxon>Actinomycetes</taxon>
        <taxon>Kitasatosporales</taxon>
        <taxon>Streptomycetaceae</taxon>
        <taxon>Streptomyces</taxon>
    </lineage>
</organism>
<dbReference type="EMBL" id="BAAABV010000015">
    <property type="protein sequence ID" value="GAA0289883.1"/>
    <property type="molecule type" value="Genomic_DNA"/>
</dbReference>
<dbReference type="Proteomes" id="UP001501867">
    <property type="component" value="Unassembled WGS sequence"/>
</dbReference>
<feature type="region of interest" description="Disordered" evidence="1">
    <location>
        <begin position="185"/>
        <end position="219"/>
    </location>
</feature>
<reference evidence="3 4" key="1">
    <citation type="journal article" date="2019" name="Int. J. Syst. Evol. Microbiol.">
        <title>The Global Catalogue of Microorganisms (GCM) 10K type strain sequencing project: providing services to taxonomists for standard genome sequencing and annotation.</title>
        <authorList>
            <consortium name="The Broad Institute Genomics Platform"/>
            <consortium name="The Broad Institute Genome Sequencing Center for Infectious Disease"/>
            <person name="Wu L."/>
            <person name="Ma J."/>
        </authorList>
    </citation>
    <scope>NUCLEOTIDE SEQUENCE [LARGE SCALE GENOMIC DNA]</scope>
    <source>
        <strain evidence="3 4">JCM 4505</strain>
    </source>
</reference>
<evidence type="ECO:0000256" key="1">
    <source>
        <dbReference type="SAM" id="MobiDB-lite"/>
    </source>
</evidence>
<evidence type="ECO:0000313" key="4">
    <source>
        <dbReference type="Proteomes" id="UP001501867"/>
    </source>
</evidence>
<dbReference type="InterPro" id="IPR037883">
    <property type="entry name" value="Knr4/Smi1-like_sf"/>
</dbReference>
<evidence type="ECO:0000313" key="3">
    <source>
        <dbReference type="EMBL" id="GAA0289883.1"/>
    </source>
</evidence>
<dbReference type="Pfam" id="PF09346">
    <property type="entry name" value="SMI1_KNR4"/>
    <property type="match status" value="1"/>
</dbReference>
<sequence>MTDYLRAVIDMIGPSNDFRPDAAAWLRLEGELGRSLPEDFKAIADRYGACQINHHLNLLRPTDGWWDLGTWMRQISRLWSQEKVVQQDVEPRLDPRVIFGLPEITFGSAQGLIPLAGTDQGHLVFLAPQAHGVPDGIAVMNREGEWAGYALSFAEWLYRYLAGEEMFGGDSAVFYPGPVHREHFPAGPGQGSRVVHGPPRGMADSAVGPAPARSERPRP</sequence>
<keyword evidence="4" id="KW-1185">Reference proteome</keyword>
<comment type="caution">
    <text evidence="3">The sequence shown here is derived from an EMBL/GenBank/DDBJ whole genome shotgun (WGS) entry which is preliminary data.</text>
</comment>
<dbReference type="RefSeq" id="WP_344158535.1">
    <property type="nucleotide sequence ID" value="NZ_BAAABV010000015.1"/>
</dbReference>
<evidence type="ECO:0000259" key="2">
    <source>
        <dbReference type="Pfam" id="PF09346"/>
    </source>
</evidence>
<accession>A0ABN0VDL6</accession>